<accession>A0A5C3KCJ7</accession>
<evidence type="ECO:0000256" key="1">
    <source>
        <dbReference type="SAM" id="Phobius"/>
    </source>
</evidence>
<feature type="transmembrane region" description="Helical" evidence="1">
    <location>
        <begin position="34"/>
        <end position="54"/>
    </location>
</feature>
<keyword evidence="1" id="KW-0812">Transmembrane</keyword>
<organism evidence="2 3">
    <name type="scientific">Coprinopsis marcescibilis</name>
    <name type="common">Agaric fungus</name>
    <name type="synonym">Psathyrella marcescibilis</name>
    <dbReference type="NCBI Taxonomy" id="230819"/>
    <lineage>
        <taxon>Eukaryota</taxon>
        <taxon>Fungi</taxon>
        <taxon>Dikarya</taxon>
        <taxon>Basidiomycota</taxon>
        <taxon>Agaricomycotina</taxon>
        <taxon>Agaricomycetes</taxon>
        <taxon>Agaricomycetidae</taxon>
        <taxon>Agaricales</taxon>
        <taxon>Agaricineae</taxon>
        <taxon>Psathyrellaceae</taxon>
        <taxon>Coprinopsis</taxon>
    </lineage>
</organism>
<gene>
    <name evidence="2" type="ORF">FA15DRAFT_675833</name>
</gene>
<dbReference type="AlphaFoldDB" id="A0A5C3KCJ7"/>
<dbReference type="Proteomes" id="UP000307440">
    <property type="component" value="Unassembled WGS sequence"/>
</dbReference>
<name>A0A5C3KCJ7_COPMA</name>
<reference evidence="2 3" key="1">
    <citation type="journal article" date="2019" name="Nat. Ecol. Evol.">
        <title>Megaphylogeny resolves global patterns of mushroom evolution.</title>
        <authorList>
            <person name="Varga T."/>
            <person name="Krizsan K."/>
            <person name="Foldi C."/>
            <person name="Dima B."/>
            <person name="Sanchez-Garcia M."/>
            <person name="Sanchez-Ramirez S."/>
            <person name="Szollosi G.J."/>
            <person name="Szarkandi J.G."/>
            <person name="Papp V."/>
            <person name="Albert L."/>
            <person name="Andreopoulos W."/>
            <person name="Angelini C."/>
            <person name="Antonin V."/>
            <person name="Barry K.W."/>
            <person name="Bougher N.L."/>
            <person name="Buchanan P."/>
            <person name="Buyck B."/>
            <person name="Bense V."/>
            <person name="Catcheside P."/>
            <person name="Chovatia M."/>
            <person name="Cooper J."/>
            <person name="Damon W."/>
            <person name="Desjardin D."/>
            <person name="Finy P."/>
            <person name="Geml J."/>
            <person name="Haridas S."/>
            <person name="Hughes K."/>
            <person name="Justo A."/>
            <person name="Karasinski D."/>
            <person name="Kautmanova I."/>
            <person name="Kiss B."/>
            <person name="Kocsube S."/>
            <person name="Kotiranta H."/>
            <person name="LaButti K.M."/>
            <person name="Lechner B.E."/>
            <person name="Liimatainen K."/>
            <person name="Lipzen A."/>
            <person name="Lukacs Z."/>
            <person name="Mihaltcheva S."/>
            <person name="Morgado L.N."/>
            <person name="Niskanen T."/>
            <person name="Noordeloos M.E."/>
            <person name="Ohm R.A."/>
            <person name="Ortiz-Santana B."/>
            <person name="Ovrebo C."/>
            <person name="Racz N."/>
            <person name="Riley R."/>
            <person name="Savchenko A."/>
            <person name="Shiryaev A."/>
            <person name="Soop K."/>
            <person name="Spirin V."/>
            <person name="Szebenyi C."/>
            <person name="Tomsovsky M."/>
            <person name="Tulloss R.E."/>
            <person name="Uehling J."/>
            <person name="Grigoriev I.V."/>
            <person name="Vagvolgyi C."/>
            <person name="Papp T."/>
            <person name="Martin F.M."/>
            <person name="Miettinen O."/>
            <person name="Hibbett D.S."/>
            <person name="Nagy L.G."/>
        </authorList>
    </citation>
    <scope>NUCLEOTIDE SEQUENCE [LARGE SCALE GENOMIC DNA]</scope>
    <source>
        <strain evidence="2 3">CBS 121175</strain>
    </source>
</reference>
<sequence length="124" mass="13365">MPQGGCVVGCPSWCVSAQELSSHEALSIAHGNHSYIPCTALLFFVLPLIVLSCLKYCPFNCKWQKDGTQPFDASWPERFWVTALYTSNFTVAGGNITYHNTAGGAASTITDNSAPTLVLCDSPF</sequence>
<keyword evidence="3" id="KW-1185">Reference proteome</keyword>
<evidence type="ECO:0000313" key="3">
    <source>
        <dbReference type="Proteomes" id="UP000307440"/>
    </source>
</evidence>
<proteinExistence type="predicted"/>
<keyword evidence="1" id="KW-0472">Membrane</keyword>
<evidence type="ECO:0000313" key="2">
    <source>
        <dbReference type="EMBL" id="TFK17776.1"/>
    </source>
</evidence>
<dbReference type="EMBL" id="ML210464">
    <property type="protein sequence ID" value="TFK17776.1"/>
    <property type="molecule type" value="Genomic_DNA"/>
</dbReference>
<protein>
    <submittedName>
        <fullName evidence="2">Uncharacterized protein</fullName>
    </submittedName>
</protein>
<keyword evidence="1" id="KW-1133">Transmembrane helix</keyword>